<dbReference type="Proteomes" id="UP001597097">
    <property type="component" value="Unassembled WGS sequence"/>
</dbReference>
<sequence length="212" mass="22708">MKLTIFGATGGTGVELLRQALAAGHEVTAVVRDPRRLPADLPSGLDIRQADLMDPDAIAPAVKDRDAVLSAMGSRDRAPTTVCADSISAIATAMARGRTRRLLMTSAGGLVTDAGDGVFVRYVIKPLIVQRLFKHSYADLREAERRLRATNLDWTIVRPSRLTDSGLTGRYRTAWDVNLRGGLSTTRADLAHCLLALAADPASVRHAVSVAI</sequence>
<dbReference type="InterPro" id="IPR051606">
    <property type="entry name" value="Polyketide_Oxido-like"/>
</dbReference>
<comment type="caution">
    <text evidence="2">The sequence shown here is derived from an EMBL/GenBank/DDBJ whole genome shotgun (WGS) entry which is preliminary data.</text>
</comment>
<gene>
    <name evidence="2" type="ORF">ACFSJ0_00965</name>
</gene>
<protein>
    <submittedName>
        <fullName evidence="2">NAD(P)-dependent oxidoreductase</fullName>
    </submittedName>
</protein>
<dbReference type="Pfam" id="PF13460">
    <property type="entry name" value="NAD_binding_10"/>
    <property type="match status" value="1"/>
</dbReference>
<name>A0ABW4FYK2_9ACTN</name>
<evidence type="ECO:0000259" key="1">
    <source>
        <dbReference type="Pfam" id="PF13460"/>
    </source>
</evidence>
<organism evidence="2 3">
    <name type="scientific">Nonomuraea guangzhouensis</name>
    <dbReference type="NCBI Taxonomy" id="1291555"/>
    <lineage>
        <taxon>Bacteria</taxon>
        <taxon>Bacillati</taxon>
        <taxon>Actinomycetota</taxon>
        <taxon>Actinomycetes</taxon>
        <taxon>Streptosporangiales</taxon>
        <taxon>Streptosporangiaceae</taxon>
        <taxon>Nonomuraea</taxon>
    </lineage>
</organism>
<accession>A0ABW4FYK2</accession>
<dbReference type="EMBL" id="JBHUCM010000002">
    <property type="protein sequence ID" value="MFD1535581.1"/>
    <property type="molecule type" value="Genomic_DNA"/>
</dbReference>
<dbReference type="PANTHER" id="PTHR43355">
    <property type="entry name" value="FLAVIN REDUCTASE (NADPH)"/>
    <property type="match status" value="1"/>
</dbReference>
<dbReference type="InterPro" id="IPR016040">
    <property type="entry name" value="NAD(P)-bd_dom"/>
</dbReference>
<evidence type="ECO:0000313" key="2">
    <source>
        <dbReference type="EMBL" id="MFD1535581.1"/>
    </source>
</evidence>
<reference evidence="3" key="1">
    <citation type="journal article" date="2019" name="Int. J. Syst. Evol. Microbiol.">
        <title>The Global Catalogue of Microorganisms (GCM) 10K type strain sequencing project: providing services to taxonomists for standard genome sequencing and annotation.</title>
        <authorList>
            <consortium name="The Broad Institute Genomics Platform"/>
            <consortium name="The Broad Institute Genome Sequencing Center for Infectious Disease"/>
            <person name="Wu L."/>
            <person name="Ma J."/>
        </authorList>
    </citation>
    <scope>NUCLEOTIDE SEQUENCE [LARGE SCALE GENOMIC DNA]</scope>
    <source>
        <strain evidence="3">CGMCC 1.15399</strain>
    </source>
</reference>
<feature type="domain" description="NAD(P)-binding" evidence="1">
    <location>
        <begin position="7"/>
        <end position="201"/>
    </location>
</feature>
<keyword evidence="3" id="KW-1185">Reference proteome</keyword>
<proteinExistence type="predicted"/>
<evidence type="ECO:0000313" key="3">
    <source>
        <dbReference type="Proteomes" id="UP001597097"/>
    </source>
</evidence>
<dbReference type="PANTHER" id="PTHR43355:SF2">
    <property type="entry name" value="FLAVIN REDUCTASE (NADPH)"/>
    <property type="match status" value="1"/>
</dbReference>
<dbReference type="RefSeq" id="WP_219537839.1">
    <property type="nucleotide sequence ID" value="NZ_JAHKRM010000041.1"/>
</dbReference>